<evidence type="ECO:0000256" key="2">
    <source>
        <dbReference type="ARBA" id="ARBA00023015"/>
    </source>
</evidence>
<keyword evidence="5" id="KW-0804">Transcription</keyword>
<dbReference type="InterPro" id="IPR005119">
    <property type="entry name" value="LysR_subst-bd"/>
</dbReference>
<dbReference type="InterPro" id="IPR036390">
    <property type="entry name" value="WH_DNA-bd_sf"/>
</dbReference>
<dbReference type="FunFam" id="1.10.10.10:FF:000001">
    <property type="entry name" value="LysR family transcriptional regulator"/>
    <property type="match status" value="1"/>
</dbReference>
<dbReference type="PRINTS" id="PR00039">
    <property type="entry name" value="HTHLYSR"/>
</dbReference>
<evidence type="ECO:0000256" key="5">
    <source>
        <dbReference type="ARBA" id="ARBA00023163"/>
    </source>
</evidence>
<comment type="caution">
    <text evidence="7">The sequence shown here is derived from an EMBL/GenBank/DDBJ whole genome shotgun (WGS) entry which is preliminary data.</text>
</comment>
<dbReference type="SUPFAM" id="SSF46785">
    <property type="entry name" value="Winged helix' DNA-binding domain"/>
    <property type="match status" value="1"/>
</dbReference>
<dbReference type="SUPFAM" id="SSF53850">
    <property type="entry name" value="Periplasmic binding protein-like II"/>
    <property type="match status" value="1"/>
</dbReference>
<dbReference type="InterPro" id="IPR000847">
    <property type="entry name" value="LysR_HTH_N"/>
</dbReference>
<evidence type="ECO:0000313" key="8">
    <source>
        <dbReference type="Proteomes" id="UP000709959"/>
    </source>
</evidence>
<evidence type="ECO:0000313" key="7">
    <source>
        <dbReference type="EMBL" id="MBK8573079.1"/>
    </source>
</evidence>
<dbReference type="PANTHER" id="PTHR30293:SF2">
    <property type="entry name" value="TRANSCRIPTIONAL ACTIVATOR PROTEIN NHAR"/>
    <property type="match status" value="1"/>
</dbReference>
<dbReference type="AlphaFoldDB" id="A0A936K6N7"/>
<accession>A0A936K6N7</accession>
<sequence length="299" mass="32879">MDWLNYHHLFYFWTIAREGSVTQAAERLRLGQPTLSAQMRSLEKALGVRLLKKEGRGLVLTEAGRTAFRYAEGIFGLGKELQESLAGWAADRAPVLAVGISDALPKLMVRTLLEPALQLPEPIRLLCREDRTDRLLAQLSLHELDLVLSDMPPPSGSAVKAFSHLLGECGVQIFGTTDLRKRHAGAFPGCLNGAPVLLPLEGAALRRGLDQWFEVEGLHPRIVGEVDDSALLKSFGQQGIGFFAAPSPLAKEIERQYQVQRLGVAAGVRERVYALTLDRRLRHPAVVAISEAAKHRVFG</sequence>
<dbReference type="Proteomes" id="UP000709959">
    <property type="component" value="Unassembled WGS sequence"/>
</dbReference>
<reference evidence="7 8" key="1">
    <citation type="submission" date="2020-10" db="EMBL/GenBank/DDBJ databases">
        <title>Connecting structure to function with the recovery of over 1000 high-quality activated sludge metagenome-assembled genomes encoding full-length rRNA genes using long-read sequencing.</title>
        <authorList>
            <person name="Singleton C.M."/>
            <person name="Petriglieri F."/>
            <person name="Kristensen J.M."/>
            <person name="Kirkegaard R.H."/>
            <person name="Michaelsen T.Y."/>
            <person name="Andersen M.H."/>
            <person name="Karst S.M."/>
            <person name="Dueholm M.S."/>
            <person name="Nielsen P.H."/>
            <person name="Albertsen M."/>
        </authorList>
    </citation>
    <scope>NUCLEOTIDE SEQUENCE [LARGE SCALE GENOMIC DNA]</scope>
    <source>
        <strain evidence="7">OdNE_18-Q3-R46-58_MAXAC.008</strain>
    </source>
</reference>
<dbReference type="Pfam" id="PF03466">
    <property type="entry name" value="LysR_substrate"/>
    <property type="match status" value="1"/>
</dbReference>
<dbReference type="Gene3D" id="3.40.190.290">
    <property type="match status" value="1"/>
</dbReference>
<dbReference type="NCBIfam" id="NF008284">
    <property type="entry name" value="PRK11062.1"/>
    <property type="match status" value="1"/>
</dbReference>
<dbReference type="Pfam" id="PF00126">
    <property type="entry name" value="HTH_1"/>
    <property type="match status" value="1"/>
</dbReference>
<dbReference type="GO" id="GO:0003700">
    <property type="term" value="F:DNA-binding transcription factor activity"/>
    <property type="evidence" value="ECO:0007669"/>
    <property type="project" value="InterPro"/>
</dbReference>
<evidence type="ECO:0000256" key="4">
    <source>
        <dbReference type="ARBA" id="ARBA00023159"/>
    </source>
</evidence>
<protein>
    <submittedName>
        <fullName evidence="7">Transcriptional activator NhaR</fullName>
    </submittedName>
</protein>
<dbReference type="PANTHER" id="PTHR30293">
    <property type="entry name" value="TRANSCRIPTIONAL REGULATORY PROTEIN NAC-RELATED"/>
    <property type="match status" value="1"/>
</dbReference>
<dbReference type="EMBL" id="JADKCH010000011">
    <property type="protein sequence ID" value="MBK8573079.1"/>
    <property type="molecule type" value="Genomic_DNA"/>
</dbReference>
<dbReference type="Gene3D" id="1.10.10.10">
    <property type="entry name" value="Winged helix-like DNA-binding domain superfamily/Winged helix DNA-binding domain"/>
    <property type="match status" value="1"/>
</dbReference>
<comment type="similarity">
    <text evidence="1">Belongs to the LysR transcriptional regulatory family.</text>
</comment>
<dbReference type="PROSITE" id="PS50931">
    <property type="entry name" value="HTH_LYSR"/>
    <property type="match status" value="1"/>
</dbReference>
<dbReference type="GO" id="GO:0003677">
    <property type="term" value="F:DNA binding"/>
    <property type="evidence" value="ECO:0007669"/>
    <property type="project" value="UniProtKB-KW"/>
</dbReference>
<keyword evidence="2" id="KW-0805">Transcription regulation</keyword>
<gene>
    <name evidence="7" type="primary">nhaR</name>
    <name evidence="7" type="ORF">IPN91_10615</name>
</gene>
<organism evidence="7 8">
    <name type="scientific">Candidatus Geothrix odensensis</name>
    <dbReference type="NCBI Taxonomy" id="2954440"/>
    <lineage>
        <taxon>Bacteria</taxon>
        <taxon>Pseudomonadati</taxon>
        <taxon>Acidobacteriota</taxon>
        <taxon>Holophagae</taxon>
        <taxon>Holophagales</taxon>
        <taxon>Holophagaceae</taxon>
        <taxon>Geothrix</taxon>
    </lineage>
</organism>
<proteinExistence type="inferred from homology"/>
<name>A0A936K6N7_9BACT</name>
<evidence type="ECO:0000256" key="1">
    <source>
        <dbReference type="ARBA" id="ARBA00009437"/>
    </source>
</evidence>
<evidence type="ECO:0000259" key="6">
    <source>
        <dbReference type="PROSITE" id="PS50931"/>
    </source>
</evidence>
<evidence type="ECO:0000256" key="3">
    <source>
        <dbReference type="ARBA" id="ARBA00023125"/>
    </source>
</evidence>
<dbReference type="InterPro" id="IPR036388">
    <property type="entry name" value="WH-like_DNA-bd_sf"/>
</dbReference>
<feature type="domain" description="HTH lysR-type" evidence="6">
    <location>
        <begin position="4"/>
        <end position="61"/>
    </location>
</feature>
<keyword evidence="4" id="KW-0010">Activator</keyword>
<keyword evidence="3" id="KW-0238">DNA-binding</keyword>
<dbReference type="GO" id="GO:2000142">
    <property type="term" value="P:regulation of DNA-templated transcription initiation"/>
    <property type="evidence" value="ECO:0007669"/>
    <property type="project" value="TreeGrafter"/>
</dbReference>